<evidence type="ECO:0000313" key="10">
    <source>
        <dbReference type="EMBL" id="RUS81196.1"/>
    </source>
</evidence>
<dbReference type="Gene3D" id="3.30.70.600">
    <property type="entry name" value="Ribosomal protein S10 domain"/>
    <property type="match status" value="1"/>
</dbReference>
<feature type="region of interest" description="Disordered" evidence="8">
    <location>
        <begin position="152"/>
        <end position="196"/>
    </location>
</feature>
<proteinExistence type="inferred from homology"/>
<dbReference type="SMART" id="SM01403">
    <property type="entry name" value="Ribosomal_S10"/>
    <property type="match status" value="1"/>
</dbReference>
<evidence type="ECO:0000256" key="3">
    <source>
        <dbReference type="ARBA" id="ARBA00022980"/>
    </source>
</evidence>
<sequence>MAMSPCKMNLLKLVSQHGLKAPSFTSSCIRALSTGDKDELFRQITIEVKGHNPAVLNSYQKFTVMAADELGVNISKIYEPPRVMTRMSLMKSVFVHKKHFHQYEMRTLYRVFELKHLTGSTASTFLEYIQRNMPEGVAMKVTKHQIERLPEHLKPPTTKKVAAQSDEDSNSELSQEISSSLSSSSVDGPSLRSTNT</sequence>
<organism evidence="10 11">
    <name type="scientific">Elysia chlorotica</name>
    <name type="common">Eastern emerald elysia</name>
    <name type="synonym">Sea slug</name>
    <dbReference type="NCBI Taxonomy" id="188477"/>
    <lineage>
        <taxon>Eukaryota</taxon>
        <taxon>Metazoa</taxon>
        <taxon>Spiralia</taxon>
        <taxon>Lophotrochozoa</taxon>
        <taxon>Mollusca</taxon>
        <taxon>Gastropoda</taxon>
        <taxon>Heterobranchia</taxon>
        <taxon>Euthyneura</taxon>
        <taxon>Panpulmonata</taxon>
        <taxon>Sacoglossa</taxon>
        <taxon>Placobranchoidea</taxon>
        <taxon>Plakobranchidae</taxon>
        <taxon>Elysia</taxon>
    </lineage>
</organism>
<evidence type="ECO:0000256" key="8">
    <source>
        <dbReference type="SAM" id="MobiDB-lite"/>
    </source>
</evidence>
<dbReference type="AlphaFoldDB" id="A0A3S0ZKT4"/>
<evidence type="ECO:0000256" key="2">
    <source>
        <dbReference type="ARBA" id="ARBA00007102"/>
    </source>
</evidence>
<feature type="domain" description="Small ribosomal subunit protein uS10" evidence="9">
    <location>
        <begin position="45"/>
        <end position="142"/>
    </location>
</feature>
<dbReference type="InterPro" id="IPR027486">
    <property type="entry name" value="Ribosomal_uS10_dom"/>
</dbReference>
<dbReference type="EMBL" id="RQTK01000351">
    <property type="protein sequence ID" value="RUS81196.1"/>
    <property type="molecule type" value="Genomic_DNA"/>
</dbReference>
<dbReference type="Proteomes" id="UP000271974">
    <property type="component" value="Unassembled WGS sequence"/>
</dbReference>
<dbReference type="SUPFAM" id="SSF54999">
    <property type="entry name" value="Ribosomal protein S10"/>
    <property type="match status" value="1"/>
</dbReference>
<evidence type="ECO:0000256" key="1">
    <source>
        <dbReference type="ARBA" id="ARBA00004173"/>
    </source>
</evidence>
<dbReference type="GO" id="GO:0005763">
    <property type="term" value="C:mitochondrial small ribosomal subunit"/>
    <property type="evidence" value="ECO:0007669"/>
    <property type="project" value="InterPro"/>
</dbReference>
<comment type="subcellular location">
    <subcellularLocation>
        <location evidence="1">Mitochondrion</location>
    </subcellularLocation>
</comment>
<keyword evidence="5" id="KW-0687">Ribonucleoprotein</keyword>
<comment type="caution">
    <text evidence="10">The sequence shown here is derived from an EMBL/GenBank/DDBJ whole genome shotgun (WGS) entry which is preliminary data.</text>
</comment>
<evidence type="ECO:0000256" key="7">
    <source>
        <dbReference type="ARBA" id="ARBA00035544"/>
    </source>
</evidence>
<keyword evidence="4" id="KW-0496">Mitochondrion</keyword>
<reference evidence="10 11" key="1">
    <citation type="submission" date="2019-01" db="EMBL/GenBank/DDBJ databases">
        <title>A draft genome assembly of the solar-powered sea slug Elysia chlorotica.</title>
        <authorList>
            <person name="Cai H."/>
            <person name="Li Q."/>
            <person name="Fang X."/>
            <person name="Li J."/>
            <person name="Curtis N.E."/>
            <person name="Altenburger A."/>
            <person name="Shibata T."/>
            <person name="Feng M."/>
            <person name="Maeda T."/>
            <person name="Schwartz J.A."/>
            <person name="Shigenobu S."/>
            <person name="Lundholm N."/>
            <person name="Nishiyama T."/>
            <person name="Yang H."/>
            <person name="Hasebe M."/>
            <person name="Li S."/>
            <person name="Pierce S.K."/>
            <person name="Wang J."/>
        </authorList>
    </citation>
    <scope>NUCLEOTIDE SEQUENCE [LARGE SCALE GENOMIC DNA]</scope>
    <source>
        <strain evidence="10">EC2010</strain>
        <tissue evidence="10">Whole organism of an adult</tissue>
    </source>
</reference>
<keyword evidence="3" id="KW-0689">Ribosomal protein</keyword>
<evidence type="ECO:0000256" key="4">
    <source>
        <dbReference type="ARBA" id="ARBA00023128"/>
    </source>
</evidence>
<dbReference type="Pfam" id="PF00338">
    <property type="entry name" value="Ribosomal_S10"/>
    <property type="match status" value="1"/>
</dbReference>
<evidence type="ECO:0000256" key="5">
    <source>
        <dbReference type="ARBA" id="ARBA00023274"/>
    </source>
</evidence>
<accession>A0A3S0ZKT4</accession>
<feature type="compositionally biased region" description="Low complexity" evidence="8">
    <location>
        <begin position="171"/>
        <end position="196"/>
    </location>
</feature>
<evidence type="ECO:0000259" key="9">
    <source>
        <dbReference type="SMART" id="SM01403"/>
    </source>
</evidence>
<dbReference type="InterPro" id="IPR036838">
    <property type="entry name" value="Ribosomal_uS10_dom_sf"/>
</dbReference>
<keyword evidence="11" id="KW-1185">Reference proteome</keyword>
<dbReference type="InterPro" id="IPR040055">
    <property type="entry name" value="Ribosomal_uS10m"/>
</dbReference>
<name>A0A3S0ZKT4_ELYCH</name>
<comment type="similarity">
    <text evidence="2">Belongs to the universal ribosomal protein uS10 family.</text>
</comment>
<evidence type="ECO:0000256" key="6">
    <source>
        <dbReference type="ARBA" id="ARBA00035261"/>
    </source>
</evidence>
<evidence type="ECO:0000313" key="11">
    <source>
        <dbReference type="Proteomes" id="UP000271974"/>
    </source>
</evidence>
<protein>
    <recommendedName>
        <fullName evidence="6">Small ribosomal subunit protein uS10m</fullName>
    </recommendedName>
    <alternativeName>
        <fullName evidence="7">28S ribosomal protein S10, mitochondrial</fullName>
    </alternativeName>
</protein>
<dbReference type="PANTHER" id="PTHR13334">
    <property type="entry name" value="MITOCHONDRIAL 28S RIBOSOMAL PROTEIN S10"/>
    <property type="match status" value="1"/>
</dbReference>
<dbReference type="OrthoDB" id="366214at2759"/>
<gene>
    <name evidence="10" type="ORF">EGW08_011061</name>
</gene>
<dbReference type="PANTHER" id="PTHR13334:SF4">
    <property type="entry name" value="SMALL RIBOSOMAL SUBUNIT PROTEIN US10M"/>
    <property type="match status" value="1"/>
</dbReference>
<dbReference type="STRING" id="188477.A0A3S0ZKT4"/>